<evidence type="ECO:0000313" key="5">
    <source>
        <dbReference type="Proteomes" id="UP000515928"/>
    </source>
</evidence>
<dbReference type="RefSeq" id="WP_187533407.1">
    <property type="nucleotide sequence ID" value="NZ_CBCSHU010000007.1"/>
</dbReference>
<dbReference type="GO" id="GO:0016020">
    <property type="term" value="C:membrane"/>
    <property type="evidence" value="ECO:0007669"/>
    <property type="project" value="InterPro"/>
</dbReference>
<evidence type="ECO:0000259" key="3">
    <source>
        <dbReference type="Pfam" id="PF00892"/>
    </source>
</evidence>
<dbReference type="InterPro" id="IPR000620">
    <property type="entry name" value="EamA_dom"/>
</dbReference>
<dbReference type="KEGG" id="eio:H9L01_07850"/>
<feature type="transmembrane region" description="Helical" evidence="2">
    <location>
        <begin position="74"/>
        <end position="98"/>
    </location>
</feature>
<name>A0A7G9RXF2_9FIRM</name>
<dbReference type="EMBL" id="CP060715">
    <property type="protein sequence ID" value="QNN60277.1"/>
    <property type="molecule type" value="Genomic_DNA"/>
</dbReference>
<dbReference type="PANTHER" id="PTHR22911:SF137">
    <property type="entry name" value="SOLUTE CARRIER FAMILY 35 MEMBER G2-RELATED"/>
    <property type="match status" value="1"/>
</dbReference>
<dbReference type="Pfam" id="PF00892">
    <property type="entry name" value="EamA"/>
    <property type="match status" value="2"/>
</dbReference>
<keyword evidence="2" id="KW-0472">Membrane</keyword>
<keyword evidence="5" id="KW-1185">Reference proteome</keyword>
<feature type="transmembrane region" description="Helical" evidence="2">
    <location>
        <begin position="42"/>
        <end position="62"/>
    </location>
</feature>
<dbReference type="SUPFAM" id="SSF103481">
    <property type="entry name" value="Multidrug resistance efflux transporter EmrE"/>
    <property type="match status" value="2"/>
</dbReference>
<proteinExistence type="inferred from homology"/>
<protein>
    <submittedName>
        <fullName evidence="4">DMT family transporter</fullName>
    </submittedName>
</protein>
<dbReference type="AlphaFoldDB" id="A0A7G9RXF2"/>
<feature type="domain" description="EamA" evidence="3">
    <location>
        <begin position="163"/>
        <end position="299"/>
    </location>
</feature>
<feature type="transmembrane region" description="Helical" evidence="2">
    <location>
        <begin position="258"/>
        <end position="276"/>
    </location>
</feature>
<dbReference type="InterPro" id="IPR037185">
    <property type="entry name" value="EmrE-like"/>
</dbReference>
<feature type="transmembrane region" description="Helical" evidence="2">
    <location>
        <begin position="104"/>
        <end position="127"/>
    </location>
</feature>
<feature type="transmembrane region" description="Helical" evidence="2">
    <location>
        <begin position="136"/>
        <end position="157"/>
    </location>
</feature>
<feature type="transmembrane region" description="Helical" evidence="2">
    <location>
        <begin position="197"/>
        <end position="216"/>
    </location>
</feature>
<organism evidence="4 5">
    <name type="scientific">Erysipelothrix inopinata</name>
    <dbReference type="NCBI Taxonomy" id="225084"/>
    <lineage>
        <taxon>Bacteria</taxon>
        <taxon>Bacillati</taxon>
        <taxon>Bacillota</taxon>
        <taxon>Erysipelotrichia</taxon>
        <taxon>Erysipelotrichales</taxon>
        <taxon>Erysipelotrichaceae</taxon>
        <taxon>Erysipelothrix</taxon>
    </lineage>
</organism>
<evidence type="ECO:0000256" key="1">
    <source>
        <dbReference type="ARBA" id="ARBA00007362"/>
    </source>
</evidence>
<feature type="transmembrane region" description="Helical" evidence="2">
    <location>
        <begin position="282"/>
        <end position="299"/>
    </location>
</feature>
<sequence>METKNGSIVGLLSGVFWGLDSVLLGVVLSSVIFMSLGDNGSLYSTFIHDSASFVLLFVLIAVRGKIKDFTKVLFSKSGAIIACAALLGGPIGMGSYIISIKYLGSSMAAGISAVYPIFGLILGYLLFKEKLSKQGIVGVILAVSAIVMMSISGIGVIDNLGVGLLAAIGCVVGWGSEAVIVGVALKEDVSAEIALGIRQMVSGLTYGLIIVPFLGYEGVMQIFGNGNLVMLLIGAGVVGTISYLCYYKAIGMIGAGRAMGLNISYPAWAFLFQLILTRDFDALHFILVLVIILGSILTSDNPEELLPFLKYFTKKEIDEV</sequence>
<gene>
    <name evidence="4" type="ORF">H9L01_07850</name>
</gene>
<dbReference type="PANTHER" id="PTHR22911">
    <property type="entry name" value="ACYL-MALONYL CONDENSING ENZYME-RELATED"/>
    <property type="match status" value="1"/>
</dbReference>
<keyword evidence="2" id="KW-0812">Transmembrane</keyword>
<feature type="transmembrane region" description="Helical" evidence="2">
    <location>
        <begin position="163"/>
        <end position="185"/>
    </location>
</feature>
<reference evidence="4 5" key="1">
    <citation type="submission" date="2020-08" db="EMBL/GenBank/DDBJ databases">
        <title>Genome sequence of Erysipelothrix inopinata DSM 15511T.</title>
        <authorList>
            <person name="Hyun D.-W."/>
            <person name="Bae J.-W."/>
        </authorList>
    </citation>
    <scope>NUCLEOTIDE SEQUENCE [LARGE SCALE GENOMIC DNA]</scope>
    <source>
        <strain evidence="4 5">DSM 15511</strain>
    </source>
</reference>
<comment type="similarity">
    <text evidence="1">Belongs to the EamA transporter family.</text>
</comment>
<keyword evidence="2" id="KW-1133">Transmembrane helix</keyword>
<feature type="domain" description="EamA" evidence="3">
    <location>
        <begin position="6"/>
        <end position="150"/>
    </location>
</feature>
<evidence type="ECO:0000256" key="2">
    <source>
        <dbReference type="SAM" id="Phobius"/>
    </source>
</evidence>
<accession>A0A7G9RXF2</accession>
<feature type="transmembrane region" description="Helical" evidence="2">
    <location>
        <begin position="228"/>
        <end position="246"/>
    </location>
</feature>
<dbReference type="Proteomes" id="UP000515928">
    <property type="component" value="Chromosome"/>
</dbReference>
<evidence type="ECO:0000313" key="4">
    <source>
        <dbReference type="EMBL" id="QNN60277.1"/>
    </source>
</evidence>
<feature type="transmembrane region" description="Helical" evidence="2">
    <location>
        <begin position="12"/>
        <end position="36"/>
    </location>
</feature>